<dbReference type="PANTHER" id="PTHR30237:SF2">
    <property type="entry name" value="MUREIN TETRAPEPTIDE CARBOXYPEPTIDASE"/>
    <property type="match status" value="1"/>
</dbReference>
<dbReference type="EMBL" id="LSDC01000017">
    <property type="protein sequence ID" value="KXB63185.1"/>
    <property type="molecule type" value="Genomic_DNA"/>
</dbReference>
<evidence type="ECO:0000313" key="10">
    <source>
        <dbReference type="Proteomes" id="UP000070355"/>
    </source>
</evidence>
<feature type="active site" description="Nucleophile" evidence="6">
    <location>
        <position position="108"/>
    </location>
</feature>
<comment type="similarity">
    <text evidence="1">Belongs to the peptidase S66 family.</text>
</comment>
<evidence type="ECO:0000259" key="8">
    <source>
        <dbReference type="Pfam" id="PF17676"/>
    </source>
</evidence>
<dbReference type="GO" id="GO:0008236">
    <property type="term" value="F:serine-type peptidase activity"/>
    <property type="evidence" value="ECO:0007669"/>
    <property type="project" value="UniProtKB-KW"/>
</dbReference>
<evidence type="ECO:0000256" key="3">
    <source>
        <dbReference type="ARBA" id="ARBA00022670"/>
    </source>
</evidence>
<dbReference type="Pfam" id="PF17676">
    <property type="entry name" value="Peptidase_S66C"/>
    <property type="match status" value="1"/>
</dbReference>
<dbReference type="Pfam" id="PF02016">
    <property type="entry name" value="Peptidase_S66"/>
    <property type="match status" value="1"/>
</dbReference>
<feature type="domain" description="LD-carboxypeptidase C-terminal" evidence="8">
    <location>
        <begin position="168"/>
        <end position="280"/>
    </location>
</feature>
<dbReference type="InterPro" id="IPR040449">
    <property type="entry name" value="Peptidase_S66_N"/>
</dbReference>
<dbReference type="Gene3D" id="3.40.50.10740">
    <property type="entry name" value="Class I glutamine amidotransferase-like"/>
    <property type="match status" value="1"/>
</dbReference>
<feature type="active site" description="Charge relay system" evidence="6">
    <location>
        <position position="199"/>
    </location>
</feature>
<dbReference type="RefSeq" id="WP_060913515.1">
    <property type="nucleotide sequence ID" value="NZ_KQ959924.1"/>
</dbReference>
<keyword evidence="4" id="KW-0378">Hydrolase</keyword>
<dbReference type="GO" id="GO:0004180">
    <property type="term" value="F:carboxypeptidase activity"/>
    <property type="evidence" value="ECO:0007669"/>
    <property type="project" value="UniProtKB-KW"/>
</dbReference>
<dbReference type="InterPro" id="IPR040921">
    <property type="entry name" value="Peptidase_S66C"/>
</dbReference>
<dbReference type="STRING" id="1379.HMPREF3186_00216"/>
<dbReference type="OrthoDB" id="9807329at2"/>
<protein>
    <submittedName>
        <fullName evidence="9">LD-carboxypeptidase</fullName>
    </submittedName>
</protein>
<keyword evidence="5" id="KW-0720">Serine protease</keyword>
<feature type="domain" description="LD-carboxypeptidase N-terminal" evidence="7">
    <location>
        <begin position="9"/>
        <end position="122"/>
    </location>
</feature>
<feature type="active site" description="Charge relay system" evidence="6">
    <location>
        <position position="266"/>
    </location>
</feature>
<dbReference type="InterPro" id="IPR029062">
    <property type="entry name" value="Class_I_gatase-like"/>
</dbReference>
<proteinExistence type="inferred from homology"/>
<dbReference type="CDD" id="cd07062">
    <property type="entry name" value="Peptidase_S66_mccF_like"/>
    <property type="match status" value="1"/>
</dbReference>
<sequence>MILNRNDKIALVVCSNGKNIEDKGRLEKLEDILVKMGLVPIFTKYIYKDKVGRGAKVQVRAEELMSFYKNKEIKAIFDISGGDIANEVLDYLDYDAIKRNYKPFFGYSDLTTILNALGSQTNEVNYLYQILNIIESTEIRDSFENTFMKNEQTLLDVKWKFLQGSSVEGEVIGGNIRCFLKLAGTRYFPKVENKILFIEGLGTSIEGLATHLAQLKQIGVFDKISGLLIGTFTKIEKEFSVEELFELVKEYIPEHLPVAKTSEVGHAKDSKVLGIGGMINMKNELV</sequence>
<name>A0A134A669_9BACL</name>
<keyword evidence="3" id="KW-0645">Protease</keyword>
<dbReference type="AlphaFoldDB" id="A0A134A669"/>
<dbReference type="SUPFAM" id="SSF52317">
    <property type="entry name" value="Class I glutamine amidotransferase-like"/>
    <property type="match status" value="1"/>
</dbReference>
<evidence type="ECO:0000313" key="9">
    <source>
        <dbReference type="EMBL" id="KXB63185.1"/>
    </source>
</evidence>
<evidence type="ECO:0000256" key="1">
    <source>
        <dbReference type="ARBA" id="ARBA00010233"/>
    </source>
</evidence>
<evidence type="ECO:0000256" key="5">
    <source>
        <dbReference type="ARBA" id="ARBA00022825"/>
    </source>
</evidence>
<dbReference type="InterPro" id="IPR027461">
    <property type="entry name" value="Carboxypeptidase_A_C_sf"/>
</dbReference>
<dbReference type="InterPro" id="IPR003507">
    <property type="entry name" value="S66_fam"/>
</dbReference>
<dbReference type="GO" id="GO:0006508">
    <property type="term" value="P:proteolysis"/>
    <property type="evidence" value="ECO:0007669"/>
    <property type="project" value="UniProtKB-KW"/>
</dbReference>
<comment type="caution">
    <text evidence="9">The sequence shown here is derived from an EMBL/GenBank/DDBJ whole genome shotgun (WGS) entry which is preliminary data.</text>
</comment>
<dbReference type="PIRSF" id="PIRSF028757">
    <property type="entry name" value="LD-carboxypeptidase"/>
    <property type="match status" value="1"/>
</dbReference>
<evidence type="ECO:0000256" key="2">
    <source>
        <dbReference type="ARBA" id="ARBA00022645"/>
    </source>
</evidence>
<organism evidence="9 10">
    <name type="scientific">Gemella haemolysans</name>
    <dbReference type="NCBI Taxonomy" id="1379"/>
    <lineage>
        <taxon>Bacteria</taxon>
        <taxon>Bacillati</taxon>
        <taxon>Bacillota</taxon>
        <taxon>Bacilli</taxon>
        <taxon>Bacillales</taxon>
        <taxon>Gemellaceae</taxon>
        <taxon>Gemella</taxon>
    </lineage>
</organism>
<accession>A0A134A669</accession>
<dbReference type="Gene3D" id="3.50.30.60">
    <property type="entry name" value="LD-carboxypeptidase A C-terminal domain-like"/>
    <property type="match status" value="1"/>
</dbReference>
<gene>
    <name evidence="9" type="ORF">HMPREF3186_00216</name>
</gene>
<keyword evidence="2 9" id="KW-0121">Carboxypeptidase</keyword>
<dbReference type="Proteomes" id="UP000070355">
    <property type="component" value="Unassembled WGS sequence"/>
</dbReference>
<dbReference type="PATRIC" id="fig|1379.3.peg.211"/>
<evidence type="ECO:0000259" key="7">
    <source>
        <dbReference type="Pfam" id="PF02016"/>
    </source>
</evidence>
<dbReference type="PANTHER" id="PTHR30237">
    <property type="entry name" value="MURAMOYLTETRAPEPTIDE CARBOXYPEPTIDASE"/>
    <property type="match status" value="1"/>
</dbReference>
<evidence type="ECO:0000256" key="6">
    <source>
        <dbReference type="PIRSR" id="PIRSR028757-1"/>
    </source>
</evidence>
<reference evidence="10" key="1">
    <citation type="submission" date="2016-01" db="EMBL/GenBank/DDBJ databases">
        <authorList>
            <person name="Mitreva M."/>
            <person name="Pepin K.H."/>
            <person name="Mihindukulasuriya K.A."/>
            <person name="Fulton R."/>
            <person name="Fronick C."/>
            <person name="O'Laughlin M."/>
            <person name="Miner T."/>
            <person name="Herter B."/>
            <person name="Rosa B.A."/>
            <person name="Cordes M."/>
            <person name="Tomlinson C."/>
            <person name="Wollam A."/>
            <person name="Palsikar V.B."/>
            <person name="Mardis E.R."/>
            <person name="Wilson R.K."/>
        </authorList>
    </citation>
    <scope>NUCLEOTIDE SEQUENCE [LARGE SCALE GENOMIC DNA]</scope>
    <source>
        <strain evidence="10">DNF01167</strain>
    </source>
</reference>
<dbReference type="InterPro" id="IPR027478">
    <property type="entry name" value="LdcA_N"/>
</dbReference>
<dbReference type="SUPFAM" id="SSF141986">
    <property type="entry name" value="LD-carboxypeptidase A C-terminal domain-like"/>
    <property type="match status" value="1"/>
</dbReference>
<evidence type="ECO:0000256" key="4">
    <source>
        <dbReference type="ARBA" id="ARBA00022801"/>
    </source>
</evidence>